<comment type="caution">
    <text evidence="1">The sequence shown here is derived from an EMBL/GenBank/DDBJ whole genome shotgun (WGS) entry which is preliminary data.</text>
</comment>
<name>A0ABP5DUS7_9ACTN</name>
<dbReference type="RefSeq" id="WP_344659886.1">
    <property type="nucleotide sequence ID" value="NZ_BAAAQM010000033.1"/>
</dbReference>
<evidence type="ECO:0000313" key="1">
    <source>
        <dbReference type="EMBL" id="GAA1984831.1"/>
    </source>
</evidence>
<keyword evidence="2" id="KW-1185">Reference proteome</keyword>
<sequence>MTRDASVGTTDTESWRQVLADGFGAFLGRPLDKDDPDAVYGAYFWAGNFLKETGFATDAAWVDPEALAGRLMVEDANVVMYDEGEAPLRFDASGSVFVFDGAAVLPAEFAAGLSAAAFSSSEPGEGLVLGRELGALLARHPVDLTDEALAGSWYVLYPRIASDGSLLDAMRAATGAGDGPGTLIPFDGEPDEEWEEDLSRVAHPGLRAHLGFGCQEAGEASLYYVGADTLTFWGLEKEGCSVIAAWDEAQNQVEVAVFRLAGALAG</sequence>
<organism evidence="1 2">
    <name type="scientific">Catenulispora subtropica</name>
    <dbReference type="NCBI Taxonomy" id="450798"/>
    <lineage>
        <taxon>Bacteria</taxon>
        <taxon>Bacillati</taxon>
        <taxon>Actinomycetota</taxon>
        <taxon>Actinomycetes</taxon>
        <taxon>Catenulisporales</taxon>
        <taxon>Catenulisporaceae</taxon>
        <taxon>Catenulispora</taxon>
    </lineage>
</organism>
<dbReference type="Proteomes" id="UP001499854">
    <property type="component" value="Unassembled WGS sequence"/>
</dbReference>
<reference evidence="2" key="1">
    <citation type="journal article" date="2019" name="Int. J. Syst. Evol. Microbiol.">
        <title>The Global Catalogue of Microorganisms (GCM) 10K type strain sequencing project: providing services to taxonomists for standard genome sequencing and annotation.</title>
        <authorList>
            <consortium name="The Broad Institute Genomics Platform"/>
            <consortium name="The Broad Institute Genome Sequencing Center for Infectious Disease"/>
            <person name="Wu L."/>
            <person name="Ma J."/>
        </authorList>
    </citation>
    <scope>NUCLEOTIDE SEQUENCE [LARGE SCALE GENOMIC DNA]</scope>
    <source>
        <strain evidence="2">JCM 16013</strain>
    </source>
</reference>
<dbReference type="EMBL" id="BAAAQM010000033">
    <property type="protein sequence ID" value="GAA1984831.1"/>
    <property type="molecule type" value="Genomic_DNA"/>
</dbReference>
<evidence type="ECO:0000313" key="2">
    <source>
        <dbReference type="Proteomes" id="UP001499854"/>
    </source>
</evidence>
<proteinExistence type="predicted"/>
<accession>A0ABP5DUS7</accession>
<protein>
    <submittedName>
        <fullName evidence="1">Uncharacterized protein</fullName>
    </submittedName>
</protein>
<gene>
    <name evidence="1" type="ORF">GCM10009838_53690</name>
</gene>